<evidence type="ECO:0000313" key="2">
    <source>
        <dbReference type="Proteomes" id="UP001152447"/>
    </source>
</evidence>
<evidence type="ECO:0000313" key="1">
    <source>
        <dbReference type="EMBL" id="CAH9062872.1"/>
    </source>
</evidence>
<comment type="caution">
    <text evidence="1">The sequence shown here is derived from an EMBL/GenBank/DDBJ whole genome shotgun (WGS) entry which is preliminary data.</text>
</comment>
<sequence>MKLVKQHINYKHNSRRAAFKLVQNNFKKVEFEA</sequence>
<organism evidence="1 2">
    <name type="scientific">Pseudoalteromonas haloplanktis</name>
    <name type="common">Alteromonas haloplanktis</name>
    <dbReference type="NCBI Taxonomy" id="228"/>
    <lineage>
        <taxon>Bacteria</taxon>
        <taxon>Pseudomonadati</taxon>
        <taxon>Pseudomonadota</taxon>
        <taxon>Gammaproteobacteria</taxon>
        <taxon>Alteromonadales</taxon>
        <taxon>Pseudoalteromonadaceae</taxon>
        <taxon>Pseudoalteromonas</taxon>
    </lineage>
</organism>
<keyword evidence="2" id="KW-1185">Reference proteome</keyword>
<protein>
    <submittedName>
        <fullName evidence="1">Uncharacterized protein</fullName>
    </submittedName>
</protein>
<dbReference type="Proteomes" id="UP001152447">
    <property type="component" value="Unassembled WGS sequence"/>
</dbReference>
<dbReference type="AlphaFoldDB" id="A0A9W4R235"/>
<name>A0A9W4R235_PSEHA</name>
<proteinExistence type="predicted"/>
<accession>A0A9W4R235</accession>
<dbReference type="EMBL" id="CAMAPB010000045">
    <property type="protein sequence ID" value="CAH9062872.1"/>
    <property type="molecule type" value="Genomic_DNA"/>
</dbReference>
<reference evidence="1" key="1">
    <citation type="submission" date="2022-07" db="EMBL/GenBank/DDBJ databases">
        <authorList>
            <person name="Criscuolo A."/>
        </authorList>
    </citation>
    <scope>NUCLEOTIDE SEQUENCE</scope>
    <source>
        <strain evidence="1">CIP103197</strain>
    </source>
</reference>
<gene>
    <name evidence="1" type="ORF">PSEHALCIP103_02799</name>
</gene>